<dbReference type="Pfam" id="PF17804">
    <property type="entry name" value="TSP_NTD"/>
    <property type="match status" value="1"/>
</dbReference>
<evidence type="ECO:0000256" key="3">
    <source>
        <dbReference type="ARBA" id="ARBA00022801"/>
    </source>
</evidence>
<keyword evidence="3 6" id="KW-0378">Hydrolase</keyword>
<keyword evidence="4" id="KW-0720">Serine protease</keyword>
<dbReference type="Gene3D" id="3.90.226.10">
    <property type="entry name" value="2-enoyl-CoA Hydratase, Chain A, domain 1"/>
    <property type="match status" value="1"/>
</dbReference>
<dbReference type="PROSITE" id="PS50106">
    <property type="entry name" value="PDZ"/>
    <property type="match status" value="1"/>
</dbReference>
<evidence type="ECO:0000313" key="6">
    <source>
        <dbReference type="EMBL" id="QEA04771.1"/>
    </source>
</evidence>
<accession>A0A5B8R8E1</accession>
<reference evidence="6" key="1">
    <citation type="submission" date="2019-06" db="EMBL/GenBank/DDBJ databases">
        <authorList>
            <person name="Murdoch R.W."/>
            <person name="Fathepure B."/>
        </authorList>
    </citation>
    <scope>NUCLEOTIDE SEQUENCE</scope>
</reference>
<evidence type="ECO:0000259" key="5">
    <source>
        <dbReference type="PROSITE" id="PS50106"/>
    </source>
</evidence>
<gene>
    <name evidence="6" type="primary">prc</name>
    <name evidence="6" type="ORF">KBTEX_01079</name>
</gene>
<dbReference type="Pfam" id="PF03572">
    <property type="entry name" value="Peptidase_S41"/>
    <property type="match status" value="1"/>
</dbReference>
<dbReference type="InterPro" id="IPR005151">
    <property type="entry name" value="Tail-specific_protease"/>
</dbReference>
<dbReference type="InterPro" id="IPR004447">
    <property type="entry name" value="Peptidase_S41A"/>
</dbReference>
<dbReference type="EC" id="3.4.21.102" evidence="6"/>
<dbReference type="Gene3D" id="3.30.750.44">
    <property type="match status" value="1"/>
</dbReference>
<dbReference type="EMBL" id="MN079088">
    <property type="protein sequence ID" value="QEA04771.1"/>
    <property type="molecule type" value="Genomic_DNA"/>
</dbReference>
<evidence type="ECO:0000256" key="4">
    <source>
        <dbReference type="ARBA" id="ARBA00022825"/>
    </source>
</evidence>
<dbReference type="FunFam" id="3.90.226.10:FF:000090">
    <property type="entry name" value="Tail-specific protease"/>
    <property type="match status" value="1"/>
</dbReference>
<dbReference type="Gene3D" id="2.30.42.10">
    <property type="match status" value="1"/>
</dbReference>
<dbReference type="GO" id="GO:0007165">
    <property type="term" value="P:signal transduction"/>
    <property type="evidence" value="ECO:0007669"/>
    <property type="project" value="TreeGrafter"/>
</dbReference>
<dbReference type="InterPro" id="IPR020992">
    <property type="entry name" value="Tail_Prtase_C"/>
</dbReference>
<dbReference type="NCBIfam" id="TIGR00225">
    <property type="entry name" value="prc"/>
    <property type="match status" value="1"/>
</dbReference>
<dbReference type="PANTHER" id="PTHR32060:SF22">
    <property type="entry name" value="CARBOXYL-TERMINAL-PROCESSING PEPTIDASE 3, CHLOROPLASTIC"/>
    <property type="match status" value="1"/>
</dbReference>
<dbReference type="AlphaFoldDB" id="A0A5B8R8E1"/>
<feature type="domain" description="PDZ" evidence="5">
    <location>
        <begin position="230"/>
        <end position="306"/>
    </location>
</feature>
<dbReference type="InterPro" id="IPR040573">
    <property type="entry name" value="TSP_N"/>
</dbReference>
<dbReference type="PANTHER" id="PTHR32060">
    <property type="entry name" value="TAIL-SPECIFIC PROTEASE"/>
    <property type="match status" value="1"/>
</dbReference>
<dbReference type="SMART" id="SM00228">
    <property type="entry name" value="PDZ"/>
    <property type="match status" value="1"/>
</dbReference>
<sequence>MKRLFSVLATAILAVALTGAATAQSLPRPTSLQQGEARLIAELLSQYHIRDQAVNDDLSRAVYRAYFDALDPQRYYFLASDIQSFSGYRTELDEMVRNGRLDPAWEIFNRYYQRVRERVDYALSLLDGDFIRNGEGRFQLDRDDADWAASSDELDALWRKRVRHDALTLRLNDTPWSKVRETLRGRYERMARTLGQYRPEDIFQTFMNAWAGRYDPHTSYLSPRRSENFDINMSLSLEGIGALLKGEGAYTEIVELIPGGPASGSGELSPGDRIIGVAQGDGRMVDVVGWRLSDVVELIRGPRESVVRLRVLPSEAGGSASPEVVKLTRNRIELEEQAASSRVIDVDEGLNARRIGVITIPAFYMDFQAAEAGKKDYRSTSRDVADLIDGFDGKVDGIVLDLRGDAGGSLEEATRVAGLFVPEGPMVQVRRSSGDREVLRDKDDGTTAYDGPLTVLVDRFSASASEIVAGALQDYGRAVIAGDRTFGKGTVQTLVDLERFGLDGDEPTGRLKMTVAKFYRITGHSTQLRGVEPDIDLPIASPDETGERATDNPLPWDEIDDVAFHHRAAPLPLERLRERHEERMKTDPALQALAGEVARQEAAQADTTVSLDEAVRRDRADKARAARLKAVNRELEALGRSPVESLDDLSDDNRPDLVLREGARITADLAELTGSDPARHTAAAEE</sequence>
<organism evidence="6">
    <name type="scientific">uncultured organism</name>
    <dbReference type="NCBI Taxonomy" id="155900"/>
    <lineage>
        <taxon>unclassified sequences</taxon>
        <taxon>environmental samples</taxon>
    </lineage>
</organism>
<dbReference type="Pfam" id="PF11818">
    <property type="entry name" value="DUF3340"/>
    <property type="match status" value="1"/>
</dbReference>
<dbReference type="InterPro" id="IPR001478">
    <property type="entry name" value="PDZ"/>
</dbReference>
<evidence type="ECO:0000256" key="1">
    <source>
        <dbReference type="ARBA" id="ARBA00009179"/>
    </source>
</evidence>
<dbReference type="InterPro" id="IPR029045">
    <property type="entry name" value="ClpP/crotonase-like_dom_sf"/>
</dbReference>
<comment type="similarity">
    <text evidence="1">Belongs to the peptidase S41A family.</text>
</comment>
<dbReference type="Pfam" id="PF00595">
    <property type="entry name" value="PDZ"/>
    <property type="match status" value="1"/>
</dbReference>
<dbReference type="SUPFAM" id="SSF50156">
    <property type="entry name" value="PDZ domain-like"/>
    <property type="match status" value="1"/>
</dbReference>
<dbReference type="GO" id="GO:0004252">
    <property type="term" value="F:serine-type endopeptidase activity"/>
    <property type="evidence" value="ECO:0007669"/>
    <property type="project" value="UniProtKB-EC"/>
</dbReference>
<dbReference type="InterPro" id="IPR036034">
    <property type="entry name" value="PDZ_sf"/>
</dbReference>
<dbReference type="CDD" id="cd07560">
    <property type="entry name" value="Peptidase_S41_CPP"/>
    <property type="match status" value="1"/>
</dbReference>
<dbReference type="GO" id="GO:0006508">
    <property type="term" value="P:proteolysis"/>
    <property type="evidence" value="ECO:0007669"/>
    <property type="project" value="UniProtKB-KW"/>
</dbReference>
<proteinExistence type="inferred from homology"/>
<keyword evidence="2 6" id="KW-0645">Protease</keyword>
<name>A0A5B8R8E1_9ZZZZ</name>
<evidence type="ECO:0000256" key="2">
    <source>
        <dbReference type="ARBA" id="ARBA00022670"/>
    </source>
</evidence>
<dbReference type="SMART" id="SM00245">
    <property type="entry name" value="TSPc"/>
    <property type="match status" value="1"/>
</dbReference>
<protein>
    <submittedName>
        <fullName evidence="6">Tail-specific protease</fullName>
        <ecNumber evidence="6">3.4.21.102</ecNumber>
    </submittedName>
</protein>
<dbReference type="SUPFAM" id="SSF52096">
    <property type="entry name" value="ClpP/crotonase"/>
    <property type="match status" value="1"/>
</dbReference>
<dbReference type="CDD" id="cd06782">
    <property type="entry name" value="cpPDZ_CPP-like"/>
    <property type="match status" value="1"/>
</dbReference>